<dbReference type="CDD" id="cd05013">
    <property type="entry name" value="SIS_RpiR"/>
    <property type="match status" value="1"/>
</dbReference>
<dbReference type="PANTHER" id="PTHR30514">
    <property type="entry name" value="GLUCOKINASE"/>
    <property type="match status" value="1"/>
</dbReference>
<dbReference type="InterPro" id="IPR035472">
    <property type="entry name" value="RpiR-like_SIS"/>
</dbReference>
<evidence type="ECO:0000256" key="3">
    <source>
        <dbReference type="ARBA" id="ARBA00023163"/>
    </source>
</evidence>
<comment type="caution">
    <text evidence="6">The sequence shown here is derived from an EMBL/GenBank/DDBJ whole genome shotgun (WGS) entry which is preliminary data.</text>
</comment>
<dbReference type="Proteomes" id="UP001548832">
    <property type="component" value="Unassembled WGS sequence"/>
</dbReference>
<protein>
    <submittedName>
        <fullName evidence="6">MurR/RpiR family transcriptional regulator</fullName>
    </submittedName>
</protein>
<feature type="domain" description="SIS" evidence="5">
    <location>
        <begin position="130"/>
        <end position="272"/>
    </location>
</feature>
<evidence type="ECO:0000313" key="6">
    <source>
        <dbReference type="EMBL" id="MET2828449.1"/>
    </source>
</evidence>
<keyword evidence="7" id="KW-1185">Reference proteome</keyword>
<dbReference type="RefSeq" id="WP_354460449.1">
    <property type="nucleotide sequence ID" value="NZ_JBEWSZ010000001.1"/>
</dbReference>
<dbReference type="Gene3D" id="3.40.50.10490">
    <property type="entry name" value="Glucose-6-phosphate isomerase like protein, domain 1"/>
    <property type="match status" value="1"/>
</dbReference>
<dbReference type="PANTHER" id="PTHR30514:SF18">
    <property type="entry name" value="RPIR-FAMILY TRANSCRIPTIONAL REGULATOR"/>
    <property type="match status" value="1"/>
</dbReference>
<feature type="domain" description="HTH rpiR-type" evidence="4">
    <location>
        <begin position="4"/>
        <end position="80"/>
    </location>
</feature>
<dbReference type="PROSITE" id="PS51464">
    <property type="entry name" value="SIS"/>
    <property type="match status" value="1"/>
</dbReference>
<dbReference type="InterPro" id="IPR046348">
    <property type="entry name" value="SIS_dom_sf"/>
</dbReference>
<dbReference type="EMBL" id="JBEWSZ010000001">
    <property type="protein sequence ID" value="MET2828449.1"/>
    <property type="molecule type" value="Genomic_DNA"/>
</dbReference>
<dbReference type="Gene3D" id="1.10.10.10">
    <property type="entry name" value="Winged helix-like DNA-binding domain superfamily/Winged helix DNA-binding domain"/>
    <property type="match status" value="1"/>
</dbReference>
<gene>
    <name evidence="6" type="ORF">ABVQ20_15815</name>
</gene>
<evidence type="ECO:0000259" key="4">
    <source>
        <dbReference type="PROSITE" id="PS51071"/>
    </source>
</evidence>
<proteinExistence type="predicted"/>
<dbReference type="Pfam" id="PF01380">
    <property type="entry name" value="SIS"/>
    <property type="match status" value="1"/>
</dbReference>
<evidence type="ECO:0000256" key="1">
    <source>
        <dbReference type="ARBA" id="ARBA00023015"/>
    </source>
</evidence>
<dbReference type="InterPro" id="IPR001347">
    <property type="entry name" value="SIS_dom"/>
</dbReference>
<evidence type="ECO:0000256" key="2">
    <source>
        <dbReference type="ARBA" id="ARBA00023125"/>
    </source>
</evidence>
<dbReference type="InterPro" id="IPR009057">
    <property type="entry name" value="Homeodomain-like_sf"/>
</dbReference>
<dbReference type="InterPro" id="IPR000281">
    <property type="entry name" value="HTH_RpiR"/>
</dbReference>
<dbReference type="PROSITE" id="PS51071">
    <property type="entry name" value="HTH_RPIR"/>
    <property type="match status" value="1"/>
</dbReference>
<reference evidence="6 7" key="1">
    <citation type="submission" date="2024-06" db="EMBL/GenBank/DDBJ databases">
        <authorList>
            <person name="Kim D.-U."/>
        </authorList>
    </citation>
    <scope>NUCLEOTIDE SEQUENCE [LARGE SCALE GENOMIC DNA]</scope>
    <source>
        <strain evidence="6 7">KACC15460</strain>
    </source>
</reference>
<name>A0ABV2DEN7_9HYPH</name>
<dbReference type="InterPro" id="IPR036388">
    <property type="entry name" value="WH-like_DNA-bd_sf"/>
</dbReference>
<sequence>MSLDEINSKIDATFETYPKQLRMAARYVRENPEKIAMHSLRQVSDLANVHPSSLMRLVRELGFERYNEFRDPFRSWLGDQGTTMRGRVEGLRAKGKLGRMSEAVAEVFARDMLDLESTASQIRIEDLVAAADIIIAAKRVFIVGFRSLYSAAYFLDYNCKMFSANTVLVDGRGGALGDEVRDAGPQDAVVVLSHRSYSRDTVRIARFARNAGAKVISIVDSSLAPTVAISDVRLVLAASHSSLLSSVVSTLAVVQALITVIVSKIGDDVFEIIKRNEAFYRAFDTFVED</sequence>
<evidence type="ECO:0000313" key="7">
    <source>
        <dbReference type="Proteomes" id="UP001548832"/>
    </source>
</evidence>
<accession>A0ABV2DEN7</accession>
<keyword evidence="2" id="KW-0238">DNA-binding</keyword>
<keyword evidence="1" id="KW-0805">Transcription regulation</keyword>
<dbReference type="SUPFAM" id="SSF53697">
    <property type="entry name" value="SIS domain"/>
    <property type="match status" value="1"/>
</dbReference>
<keyword evidence="3" id="KW-0804">Transcription</keyword>
<organism evidence="6 7">
    <name type="scientific">Mesorhizobium shangrilense</name>
    <dbReference type="NCBI Taxonomy" id="460060"/>
    <lineage>
        <taxon>Bacteria</taxon>
        <taxon>Pseudomonadati</taxon>
        <taxon>Pseudomonadota</taxon>
        <taxon>Alphaproteobacteria</taxon>
        <taxon>Hyphomicrobiales</taxon>
        <taxon>Phyllobacteriaceae</taxon>
        <taxon>Mesorhizobium</taxon>
    </lineage>
</organism>
<evidence type="ECO:0000259" key="5">
    <source>
        <dbReference type="PROSITE" id="PS51464"/>
    </source>
</evidence>
<dbReference type="InterPro" id="IPR047640">
    <property type="entry name" value="RpiR-like"/>
</dbReference>
<dbReference type="SUPFAM" id="SSF46689">
    <property type="entry name" value="Homeodomain-like"/>
    <property type="match status" value="1"/>
</dbReference>